<evidence type="ECO:0000313" key="2">
    <source>
        <dbReference type="EMBL" id="POS77775.1"/>
    </source>
</evidence>
<dbReference type="GO" id="GO:0050660">
    <property type="term" value="F:flavin adenine dinucleotide binding"/>
    <property type="evidence" value="ECO:0007669"/>
    <property type="project" value="TreeGrafter"/>
</dbReference>
<name>A0A2P5I5J8_DIAHE</name>
<dbReference type="InParanoid" id="A0A2P5I5J8"/>
<protein>
    <submittedName>
        <fullName evidence="2">Oxidoreductase</fullName>
    </submittedName>
</protein>
<evidence type="ECO:0000259" key="1">
    <source>
        <dbReference type="Pfam" id="PF07992"/>
    </source>
</evidence>
<dbReference type="Pfam" id="PF07992">
    <property type="entry name" value="Pyr_redox_2"/>
    <property type="match status" value="1"/>
</dbReference>
<keyword evidence="3" id="KW-1185">Reference proteome</keyword>
<dbReference type="InterPro" id="IPR023753">
    <property type="entry name" value="FAD/NAD-binding_dom"/>
</dbReference>
<dbReference type="EMBL" id="MAVT02000242">
    <property type="protein sequence ID" value="POS77775.1"/>
    <property type="molecule type" value="Genomic_DNA"/>
</dbReference>
<dbReference type="OrthoDB" id="202203at2759"/>
<dbReference type="STRING" id="158607.A0A2P5I5J8"/>
<dbReference type="AlphaFoldDB" id="A0A2P5I5J8"/>
<dbReference type="SUPFAM" id="SSF51905">
    <property type="entry name" value="FAD/NAD(P)-binding domain"/>
    <property type="match status" value="1"/>
</dbReference>
<feature type="domain" description="FAD/NAD(P)-binding" evidence="1">
    <location>
        <begin position="13"/>
        <end position="303"/>
    </location>
</feature>
<comment type="caution">
    <text evidence="2">The sequence shown here is derived from an EMBL/GenBank/DDBJ whole genome shotgun (WGS) entry which is preliminary data.</text>
</comment>
<organism evidence="2 3">
    <name type="scientific">Diaporthe helianthi</name>
    <dbReference type="NCBI Taxonomy" id="158607"/>
    <lineage>
        <taxon>Eukaryota</taxon>
        <taxon>Fungi</taxon>
        <taxon>Dikarya</taxon>
        <taxon>Ascomycota</taxon>
        <taxon>Pezizomycotina</taxon>
        <taxon>Sordariomycetes</taxon>
        <taxon>Sordariomycetidae</taxon>
        <taxon>Diaporthales</taxon>
        <taxon>Diaporthaceae</taxon>
        <taxon>Diaporthe</taxon>
    </lineage>
</organism>
<sequence>MGSQFDSSEMGPFKVLVLGGCYGGLSAALNLLDLSEGRAARQGNGAVPGHDGKITIDITIVDERDGYYHLIGSPLALADEAYASKAWVRYEDIAALKTPKITMIQGKATKVDMSSKRATVLETSTQAPRDLAYDYLVVATGLRRAWPVVPQSLYRKQYLSEAGAHIAAVSEAPDGVVVVGGGAVGIEMAAELKTVRPGVRVTLVHSRDRLLSSEPLPDECKDKALELVRDAGVETLLGRRLDHTEEVVRDGGQKVTELTFTDGHKMDSSVVIMAVSRSVPSTDFLPKEALEEDGLIMARPELRFAGDVPNAHVHFGIGDAIKWSGIKRCGGAMHMGYYAAHNIHELILERLNGTAPKFLELGEIPPVIGLAVGKKAMSYSPGQGVDAGEEVMRVFFGDDLGFDICWRHMRLGQESGVPKGSPVEG</sequence>
<dbReference type="PRINTS" id="PR00411">
    <property type="entry name" value="PNDRDTASEI"/>
</dbReference>
<evidence type="ECO:0000313" key="3">
    <source>
        <dbReference type="Proteomes" id="UP000094444"/>
    </source>
</evidence>
<reference evidence="2" key="1">
    <citation type="submission" date="2017-09" db="EMBL/GenBank/DDBJ databases">
        <title>Polyketide synthases of a Diaporthe helianthi virulent isolate.</title>
        <authorList>
            <person name="Baroncelli R."/>
        </authorList>
    </citation>
    <scope>NUCLEOTIDE SEQUENCE [LARGE SCALE GENOMIC DNA]</scope>
    <source>
        <strain evidence="2">7/96</strain>
    </source>
</reference>
<gene>
    <name evidence="2" type="ORF">DHEL01_v203844</name>
</gene>
<dbReference type="PANTHER" id="PTHR43735:SF24">
    <property type="entry name" value="NUCLEOTIDE-DISULPHIDE OXIDOREDUCTASE AMID-LIKE, PUTATIVE (AFU_ORTHOLOGUE AFUA_1G17180)-RELATED"/>
    <property type="match status" value="1"/>
</dbReference>
<dbReference type="PRINTS" id="PR00368">
    <property type="entry name" value="FADPNR"/>
</dbReference>
<proteinExistence type="predicted"/>
<dbReference type="Proteomes" id="UP000094444">
    <property type="component" value="Unassembled WGS sequence"/>
</dbReference>
<dbReference type="GO" id="GO:0004174">
    <property type="term" value="F:electron-transferring-flavoprotein dehydrogenase activity"/>
    <property type="evidence" value="ECO:0007669"/>
    <property type="project" value="TreeGrafter"/>
</dbReference>
<dbReference type="PANTHER" id="PTHR43735">
    <property type="entry name" value="APOPTOSIS-INDUCING FACTOR 1"/>
    <property type="match status" value="1"/>
</dbReference>
<dbReference type="InterPro" id="IPR036188">
    <property type="entry name" value="FAD/NAD-bd_sf"/>
</dbReference>
<dbReference type="Gene3D" id="3.50.50.100">
    <property type="match status" value="1"/>
</dbReference>
<accession>A0A2P5I5J8</accession>
<dbReference type="GO" id="GO:0005737">
    <property type="term" value="C:cytoplasm"/>
    <property type="evidence" value="ECO:0007669"/>
    <property type="project" value="TreeGrafter"/>
</dbReference>